<organism evidence="2 3">
    <name type="scientific">Rosa chinensis</name>
    <name type="common">China rose</name>
    <dbReference type="NCBI Taxonomy" id="74649"/>
    <lineage>
        <taxon>Eukaryota</taxon>
        <taxon>Viridiplantae</taxon>
        <taxon>Streptophyta</taxon>
        <taxon>Embryophyta</taxon>
        <taxon>Tracheophyta</taxon>
        <taxon>Spermatophyta</taxon>
        <taxon>Magnoliopsida</taxon>
        <taxon>eudicotyledons</taxon>
        <taxon>Gunneridae</taxon>
        <taxon>Pentapetalae</taxon>
        <taxon>rosids</taxon>
        <taxon>fabids</taxon>
        <taxon>Rosales</taxon>
        <taxon>Rosaceae</taxon>
        <taxon>Rosoideae</taxon>
        <taxon>Rosoideae incertae sedis</taxon>
        <taxon>Rosa</taxon>
    </lineage>
</organism>
<dbReference type="STRING" id="74649.A0A2P6P5X7"/>
<keyword evidence="1" id="KW-0813">Transport</keyword>
<keyword evidence="1" id="KW-0407">Ion channel</keyword>
<dbReference type="Gramene" id="PRQ17337">
    <property type="protein sequence ID" value="PRQ17337"/>
    <property type="gene ID" value="RchiOBHm_Chr7g0193861"/>
</dbReference>
<keyword evidence="3" id="KW-1185">Reference proteome</keyword>
<accession>A0A2P6P5X7</accession>
<reference evidence="2 3" key="1">
    <citation type="journal article" date="2018" name="Nat. Genet.">
        <title>The Rosa genome provides new insights in the design of modern roses.</title>
        <authorList>
            <person name="Bendahmane M."/>
        </authorList>
    </citation>
    <scope>NUCLEOTIDE SEQUENCE [LARGE SCALE GENOMIC DNA]</scope>
    <source>
        <strain evidence="3">cv. Old Blush</strain>
    </source>
</reference>
<protein>
    <submittedName>
        <fullName evidence="2">Uncharacterized protein</fullName>
    </submittedName>
</protein>
<name>A0A2P6P5X7_ROSCH</name>
<dbReference type="AlphaFoldDB" id="A0A2P6P5X7"/>
<proteinExistence type="predicted"/>
<dbReference type="GO" id="GO:0016020">
    <property type="term" value="C:membrane"/>
    <property type="evidence" value="ECO:0007669"/>
    <property type="project" value="UniProtKB-SubCell"/>
</dbReference>
<keyword evidence="1" id="KW-0406">Ion transport</keyword>
<evidence type="ECO:0000313" key="2">
    <source>
        <dbReference type="EMBL" id="PRQ17337.1"/>
    </source>
</evidence>
<gene>
    <name evidence="2" type="ORF">RchiOBHm_Chr7g0193861</name>
</gene>
<comment type="caution">
    <text evidence="2">The sequence shown here is derived from an EMBL/GenBank/DDBJ whole genome shotgun (WGS) entry which is preliminary data.</text>
</comment>
<sequence length="76" mass="9035">MTTYFFAHMDDKLLDAICECLNPSSHPIEAFAFQAGDLKYVASQFKRLQSKKLLHAFRYYSHQWRTSVCFIQVVWR</sequence>
<dbReference type="PANTHER" id="PTHR45651:SF39">
    <property type="entry name" value="CYCLIC NUCLEOTIDE-GATED ION CHANNEL 18"/>
    <property type="match status" value="1"/>
</dbReference>
<dbReference type="EMBL" id="PDCK01000045">
    <property type="protein sequence ID" value="PRQ17337.1"/>
    <property type="molecule type" value="Genomic_DNA"/>
</dbReference>
<evidence type="ECO:0000256" key="1">
    <source>
        <dbReference type="ARBA" id="ARBA00023303"/>
    </source>
</evidence>
<evidence type="ECO:0000313" key="3">
    <source>
        <dbReference type="Proteomes" id="UP000238479"/>
    </source>
</evidence>
<dbReference type="Proteomes" id="UP000238479">
    <property type="component" value="Chromosome 7"/>
</dbReference>
<dbReference type="PANTHER" id="PTHR45651">
    <property type="entry name" value="CYCLIC NUCLEOTIDE-GATED ION CHANNEL 15-RELATED-RELATED"/>
    <property type="match status" value="1"/>
</dbReference>
<dbReference type="GO" id="GO:0034220">
    <property type="term" value="P:monoatomic ion transmembrane transport"/>
    <property type="evidence" value="ECO:0007669"/>
    <property type="project" value="UniProtKB-KW"/>
</dbReference>